<feature type="transmembrane region" description="Helical" evidence="1">
    <location>
        <begin position="40"/>
        <end position="59"/>
    </location>
</feature>
<keyword evidence="1" id="KW-0812">Transmembrane</keyword>
<keyword evidence="1" id="KW-0472">Membrane</keyword>
<dbReference type="AlphaFoldDB" id="A0AB72ZAX1"/>
<gene>
    <name evidence="2" type="ORF">HMPREF0557_00599</name>
</gene>
<reference evidence="2 3" key="1">
    <citation type="submission" date="2011-08" db="EMBL/GenBank/DDBJ databases">
        <authorList>
            <person name="Weinstock G."/>
            <person name="Sodergren E."/>
            <person name="Clifton S."/>
            <person name="Fulton L."/>
            <person name="Fulton B."/>
            <person name="Courtney L."/>
            <person name="Fronick C."/>
            <person name="Harrison M."/>
            <person name="Strong C."/>
            <person name="Farmer C."/>
            <person name="Delahaunty K."/>
            <person name="Markovic C."/>
            <person name="Hall O."/>
            <person name="Minx P."/>
            <person name="Tomlinson C."/>
            <person name="Mitreva M."/>
            <person name="Hou S."/>
            <person name="Chen J."/>
            <person name="Wollam A."/>
            <person name="Pepin K.H."/>
            <person name="Johnson M."/>
            <person name="Bhonagiri V."/>
            <person name="Zhang X."/>
            <person name="Suruliraj S."/>
            <person name="Warren W."/>
            <person name="Chinwalla A."/>
            <person name="Mardis E.R."/>
            <person name="Wilson R.K."/>
        </authorList>
    </citation>
    <scope>NUCLEOTIDE SEQUENCE [LARGE SCALE GENOMIC DNA]</scope>
    <source>
        <strain evidence="2 3">ATCC 33091</strain>
    </source>
</reference>
<evidence type="ECO:0000313" key="2">
    <source>
        <dbReference type="EMBL" id="EHN62045.1"/>
    </source>
</evidence>
<accession>A0AB72ZAX1</accession>
<organism evidence="2 3">
    <name type="scientific">Listeria innocua ATCC 33091</name>
    <dbReference type="NCBI Taxonomy" id="1002366"/>
    <lineage>
        <taxon>Bacteria</taxon>
        <taxon>Bacillati</taxon>
        <taxon>Bacillota</taxon>
        <taxon>Bacilli</taxon>
        <taxon>Bacillales</taxon>
        <taxon>Listeriaceae</taxon>
        <taxon>Listeria</taxon>
    </lineage>
</organism>
<keyword evidence="1" id="KW-1133">Transmembrane helix</keyword>
<evidence type="ECO:0000313" key="3">
    <source>
        <dbReference type="Proteomes" id="UP000003597"/>
    </source>
</evidence>
<proteinExistence type="predicted"/>
<dbReference type="Proteomes" id="UP000003597">
    <property type="component" value="Unassembled WGS sequence"/>
</dbReference>
<evidence type="ECO:0000256" key="1">
    <source>
        <dbReference type="SAM" id="Phobius"/>
    </source>
</evidence>
<dbReference type="EMBL" id="AGCN01000014">
    <property type="protein sequence ID" value="EHN62045.1"/>
    <property type="molecule type" value="Genomic_DNA"/>
</dbReference>
<name>A0AB72ZAX1_LISIO</name>
<keyword evidence="3" id="KW-1185">Reference proteome</keyword>
<comment type="caution">
    <text evidence="2">The sequence shown here is derived from an EMBL/GenBank/DDBJ whole genome shotgun (WGS) entry which is preliminary data.</text>
</comment>
<protein>
    <submittedName>
        <fullName evidence="2">Uncharacterized protein</fullName>
    </submittedName>
</protein>
<sequence>MSGFLQVMILPNTFKRNPTTKPNFHLLATIFDFFVTFKTYSLSTLFSLFFLIFILYSLLDNA</sequence>